<dbReference type="EMBL" id="JASPKY010000004">
    <property type="protein sequence ID" value="KAK9755023.1"/>
    <property type="molecule type" value="Genomic_DNA"/>
</dbReference>
<name>A0AAW1N4T2_POPJA</name>
<reference evidence="1 2" key="1">
    <citation type="journal article" date="2024" name="BMC Genomics">
        <title>De novo assembly and annotation of Popillia japonica's genome with initial clues to its potential as an invasive pest.</title>
        <authorList>
            <person name="Cucini C."/>
            <person name="Boschi S."/>
            <person name="Funari R."/>
            <person name="Cardaioli E."/>
            <person name="Iannotti N."/>
            <person name="Marturano G."/>
            <person name="Paoli F."/>
            <person name="Bruttini M."/>
            <person name="Carapelli A."/>
            <person name="Frati F."/>
            <person name="Nardi F."/>
        </authorList>
    </citation>
    <scope>NUCLEOTIDE SEQUENCE [LARGE SCALE GENOMIC DNA]</scope>
    <source>
        <strain evidence="1">DMR45628</strain>
    </source>
</reference>
<dbReference type="Proteomes" id="UP001458880">
    <property type="component" value="Unassembled WGS sequence"/>
</dbReference>
<proteinExistence type="predicted"/>
<gene>
    <name evidence="1" type="ORF">QE152_g889</name>
</gene>
<dbReference type="AlphaFoldDB" id="A0AAW1N4T2"/>
<evidence type="ECO:0000313" key="1">
    <source>
        <dbReference type="EMBL" id="KAK9755023.1"/>
    </source>
</evidence>
<comment type="caution">
    <text evidence="1">The sequence shown here is derived from an EMBL/GenBank/DDBJ whole genome shotgun (WGS) entry which is preliminary data.</text>
</comment>
<organism evidence="1 2">
    <name type="scientific">Popillia japonica</name>
    <name type="common">Japanese beetle</name>
    <dbReference type="NCBI Taxonomy" id="7064"/>
    <lineage>
        <taxon>Eukaryota</taxon>
        <taxon>Metazoa</taxon>
        <taxon>Ecdysozoa</taxon>
        <taxon>Arthropoda</taxon>
        <taxon>Hexapoda</taxon>
        <taxon>Insecta</taxon>
        <taxon>Pterygota</taxon>
        <taxon>Neoptera</taxon>
        <taxon>Endopterygota</taxon>
        <taxon>Coleoptera</taxon>
        <taxon>Polyphaga</taxon>
        <taxon>Scarabaeiformia</taxon>
        <taxon>Scarabaeidae</taxon>
        <taxon>Rutelinae</taxon>
        <taxon>Popillia</taxon>
    </lineage>
</organism>
<sequence>MYRKDKWAQRRFPGGTYEALKGVKMSKFEFNLMGPCLGKISIIYGSSPGHFILMFDRHGSSAIVSAAEIAIGDDCQ</sequence>
<keyword evidence="2" id="KW-1185">Reference proteome</keyword>
<evidence type="ECO:0000313" key="2">
    <source>
        <dbReference type="Proteomes" id="UP001458880"/>
    </source>
</evidence>
<protein>
    <submittedName>
        <fullName evidence="1">Uncharacterized protein</fullName>
    </submittedName>
</protein>
<accession>A0AAW1N4T2</accession>